<comment type="caution">
    <text evidence="11">The sequence shown here is derived from an EMBL/GenBank/DDBJ whole genome shotgun (WGS) entry which is preliminary data.</text>
</comment>
<dbReference type="GO" id="GO:0043953">
    <property type="term" value="P:protein transport by the Tat complex"/>
    <property type="evidence" value="ECO:0007669"/>
    <property type="project" value="UniProtKB-UniRule"/>
</dbReference>
<accession>A0A7W4UL36</accession>
<comment type="similarity">
    <text evidence="9">Belongs to the TatA/E family.</text>
</comment>
<comment type="subunit">
    <text evidence="9">The Tat system comprises two distinct complexes: a TatABC complex, containing multiple copies of TatA, TatB and TatC subunits, and a separate TatA complex, containing only TatA subunits. Substrates initially bind to the TatABC complex, which probably triggers association of the separate TatA complex to form the active translocon.</text>
</comment>
<dbReference type="NCBIfam" id="TIGR01411">
    <property type="entry name" value="tatAE"/>
    <property type="match status" value="1"/>
</dbReference>
<dbReference type="InterPro" id="IPR003369">
    <property type="entry name" value="TatA/B/E"/>
</dbReference>
<evidence type="ECO:0000256" key="8">
    <source>
        <dbReference type="ARBA" id="ARBA00023136"/>
    </source>
</evidence>
<dbReference type="Proteomes" id="UP000545286">
    <property type="component" value="Unassembled WGS sequence"/>
</dbReference>
<name>A0A7W4UL36_9MICO</name>
<protein>
    <recommendedName>
        <fullName evidence="9">Sec-independent protein translocase protein TatA</fullName>
    </recommendedName>
</protein>
<comment type="function">
    <text evidence="9">Part of the twin-arginine translocation (Tat) system that transports large folded proteins containing a characteristic twin-arginine motif in their signal peptide across membranes. TatA could form the protein-conducting channel of the Tat system.</text>
</comment>
<dbReference type="HAMAP" id="MF_00236">
    <property type="entry name" value="TatA_E"/>
    <property type="match status" value="1"/>
</dbReference>
<dbReference type="Pfam" id="PF02416">
    <property type="entry name" value="TatA_B_E"/>
    <property type="match status" value="1"/>
</dbReference>
<dbReference type="AlphaFoldDB" id="A0A7W4UL36"/>
<proteinExistence type="inferred from homology"/>
<evidence type="ECO:0000256" key="5">
    <source>
        <dbReference type="ARBA" id="ARBA00022927"/>
    </source>
</evidence>
<dbReference type="NCBIfam" id="NF001854">
    <property type="entry name" value="PRK00575.1"/>
    <property type="match status" value="1"/>
</dbReference>
<evidence type="ECO:0000256" key="10">
    <source>
        <dbReference type="SAM" id="MobiDB-lite"/>
    </source>
</evidence>
<dbReference type="GO" id="GO:0033281">
    <property type="term" value="C:TAT protein transport complex"/>
    <property type="evidence" value="ECO:0007669"/>
    <property type="project" value="UniProtKB-UniRule"/>
</dbReference>
<dbReference type="PANTHER" id="PTHR42982:SF8">
    <property type="entry name" value="SEC-INDEPENDENT PROTEIN TRANSLOCASE PROTEIN TATA"/>
    <property type="match status" value="1"/>
</dbReference>
<evidence type="ECO:0000256" key="6">
    <source>
        <dbReference type="ARBA" id="ARBA00022989"/>
    </source>
</evidence>
<evidence type="ECO:0000256" key="2">
    <source>
        <dbReference type="ARBA" id="ARBA00022448"/>
    </source>
</evidence>
<keyword evidence="8 9" id="KW-0472">Membrane</keyword>
<organism evidence="11 12">
    <name type="scientific">Pseudoclavibacter helvolus</name>
    <dbReference type="NCBI Taxonomy" id="255205"/>
    <lineage>
        <taxon>Bacteria</taxon>
        <taxon>Bacillati</taxon>
        <taxon>Actinomycetota</taxon>
        <taxon>Actinomycetes</taxon>
        <taxon>Micrococcales</taxon>
        <taxon>Microbacteriaceae</taxon>
        <taxon>Pseudoclavibacter</taxon>
    </lineage>
</organism>
<dbReference type="InterPro" id="IPR006312">
    <property type="entry name" value="TatA/E"/>
</dbReference>
<keyword evidence="4 9" id="KW-0812">Transmembrane</keyword>
<comment type="subcellular location">
    <subcellularLocation>
        <location evidence="1 9">Cell membrane</location>
        <topology evidence="1 9">Single-pass membrane protein</topology>
    </subcellularLocation>
</comment>
<evidence type="ECO:0000256" key="4">
    <source>
        <dbReference type="ARBA" id="ARBA00022692"/>
    </source>
</evidence>
<evidence type="ECO:0000256" key="9">
    <source>
        <dbReference type="HAMAP-Rule" id="MF_00236"/>
    </source>
</evidence>
<evidence type="ECO:0000313" key="11">
    <source>
        <dbReference type="EMBL" id="MBB2956454.1"/>
    </source>
</evidence>
<keyword evidence="2 9" id="KW-0813">Transport</keyword>
<keyword evidence="12" id="KW-1185">Reference proteome</keyword>
<dbReference type="RefSeq" id="WP_183622912.1">
    <property type="nucleotide sequence ID" value="NZ_JACHWJ010000001.1"/>
</dbReference>
<sequence length="109" mass="11081">MPNLTGPHLIIILVIVLLLFGAPKLPGLAKSIGQSMRIFRGEVKNMKKDDEVDVPPAADVYSQPAASNAPAAPQTPVTPPVQNSAPAAPAPEAPAAPSTDARGTAGPSN</sequence>
<evidence type="ECO:0000313" key="12">
    <source>
        <dbReference type="Proteomes" id="UP000545286"/>
    </source>
</evidence>
<evidence type="ECO:0000256" key="3">
    <source>
        <dbReference type="ARBA" id="ARBA00022475"/>
    </source>
</evidence>
<dbReference type="PANTHER" id="PTHR42982">
    <property type="entry name" value="SEC-INDEPENDENT PROTEIN TRANSLOCASE PROTEIN TATA"/>
    <property type="match status" value="1"/>
</dbReference>
<dbReference type="EMBL" id="JACHWJ010000001">
    <property type="protein sequence ID" value="MBB2956454.1"/>
    <property type="molecule type" value="Genomic_DNA"/>
</dbReference>
<keyword evidence="5 9" id="KW-0653">Protein transport</keyword>
<reference evidence="11 12" key="1">
    <citation type="submission" date="2020-08" db="EMBL/GenBank/DDBJ databases">
        <title>Sequencing the genomes of 1000 actinobacteria strains.</title>
        <authorList>
            <person name="Klenk H.-P."/>
        </authorList>
    </citation>
    <scope>NUCLEOTIDE SEQUENCE [LARGE SCALE GENOMIC DNA]</scope>
    <source>
        <strain evidence="11 12">DSM 20419</strain>
    </source>
</reference>
<keyword evidence="7 9" id="KW-0811">Translocation</keyword>
<keyword evidence="3 9" id="KW-1003">Cell membrane</keyword>
<gene>
    <name evidence="9" type="primary">tatA</name>
    <name evidence="11" type="ORF">FHX72_000566</name>
</gene>
<feature type="region of interest" description="Disordered" evidence="10">
    <location>
        <begin position="46"/>
        <end position="109"/>
    </location>
</feature>
<evidence type="ECO:0000256" key="1">
    <source>
        <dbReference type="ARBA" id="ARBA00004162"/>
    </source>
</evidence>
<feature type="compositionally biased region" description="Low complexity" evidence="10">
    <location>
        <begin position="54"/>
        <end position="87"/>
    </location>
</feature>
<evidence type="ECO:0000256" key="7">
    <source>
        <dbReference type="ARBA" id="ARBA00023010"/>
    </source>
</evidence>
<dbReference type="Gene3D" id="1.20.5.3310">
    <property type="match status" value="1"/>
</dbReference>
<dbReference type="GO" id="GO:0008320">
    <property type="term" value="F:protein transmembrane transporter activity"/>
    <property type="evidence" value="ECO:0007669"/>
    <property type="project" value="UniProtKB-UniRule"/>
</dbReference>
<keyword evidence="6 9" id="KW-1133">Transmembrane helix</keyword>